<dbReference type="InterPro" id="IPR032259">
    <property type="entry name" value="HIBYL-CoA-H"/>
</dbReference>
<dbReference type="Pfam" id="PF16113">
    <property type="entry name" value="ECH_2"/>
    <property type="match status" value="1"/>
</dbReference>
<dbReference type="OMA" id="EIIHDHF"/>
<keyword evidence="6" id="KW-1185">Reference proteome</keyword>
<feature type="domain" description="Enoyl-CoA hydratase/isomerase" evidence="4">
    <location>
        <begin position="91"/>
        <end position="454"/>
    </location>
</feature>
<organism evidence="5 6">
    <name type="scientific">Polarella glacialis</name>
    <name type="common">Dinoflagellate</name>
    <dbReference type="NCBI Taxonomy" id="89957"/>
    <lineage>
        <taxon>Eukaryota</taxon>
        <taxon>Sar</taxon>
        <taxon>Alveolata</taxon>
        <taxon>Dinophyceae</taxon>
        <taxon>Suessiales</taxon>
        <taxon>Suessiaceae</taxon>
        <taxon>Polarella</taxon>
    </lineage>
</organism>
<evidence type="ECO:0000313" key="6">
    <source>
        <dbReference type="Proteomes" id="UP000654075"/>
    </source>
</evidence>
<evidence type="ECO:0000259" key="4">
    <source>
        <dbReference type="Pfam" id="PF16113"/>
    </source>
</evidence>
<reference evidence="5" key="1">
    <citation type="submission" date="2021-02" db="EMBL/GenBank/DDBJ databases">
        <authorList>
            <person name="Dougan E. K."/>
            <person name="Rhodes N."/>
            <person name="Thang M."/>
            <person name="Chan C."/>
        </authorList>
    </citation>
    <scope>NUCLEOTIDE SEQUENCE</scope>
</reference>
<dbReference type="Proteomes" id="UP000654075">
    <property type="component" value="Unassembled WGS sequence"/>
</dbReference>
<comment type="caution">
    <text evidence="5">The sequence shown here is derived from an EMBL/GenBank/DDBJ whole genome shotgun (WGS) entry which is preliminary data.</text>
</comment>
<keyword evidence="3" id="KW-0378">Hydrolase</keyword>
<dbReference type="OrthoDB" id="16820at2759"/>
<dbReference type="EMBL" id="CAJNNV010026452">
    <property type="protein sequence ID" value="CAE8618215.1"/>
    <property type="molecule type" value="Genomic_DNA"/>
</dbReference>
<evidence type="ECO:0000256" key="1">
    <source>
        <dbReference type="ARBA" id="ARBA00001709"/>
    </source>
</evidence>
<dbReference type="PANTHER" id="PTHR43176:SF3">
    <property type="entry name" value="3-HYDROXYISOBUTYRYL-COA HYDROLASE, MITOCHONDRIAL"/>
    <property type="match status" value="1"/>
</dbReference>
<accession>A0A813G6A2</accession>
<dbReference type="InterPro" id="IPR029045">
    <property type="entry name" value="ClpP/crotonase-like_dom_sf"/>
</dbReference>
<sequence length="553" mass="61253">MAFRLAFAPSRCRGLRAGASWWRCSPAPLGLRSIRTGFFPDDPDFIDPEAPLLAEPLNARWRYMDDPSLRANILERSNVGMGMLVINRAQGLDLASVNDLYRRLRDLEVNSLKRFVGVTAMEPGPFCLGVDPKELLLAATCARITGKLPRFSRALLWHSQELAHLMADYRKPLVCQMSGSSRESGAAMACLASFAGAHDDSEIVVEACFNGLVPFGGMTYVLGSLKWNLGEFLALTGWPVRGSDLVYTGLVQHWLSPEALPFLELTAEKQLEVSEADARALLDEHSLPLPGGLRDAASLEEGDSLQRSFIPLINEAFSAEKSSPSAIQQALEEIKTRSSLTPSQLEFVQECLDRMSKASPLAAHATLRLIREAKRVIKESGLASHDSPGQHGEHGEHGALVHVLRLELKAQQKLLCSKDAILGLHARCMGQELQRGEWSRRDLSDMTVQEVDDVVNVKEPASASAEEPLFAVHSRSEMPLSAHPRLRRYHPDYDPATGLDHDPVWMASETKRWSPDLFAEERRQAVEELLGDSDPALFGLSRWTRVERSRSTI</sequence>
<dbReference type="SUPFAM" id="SSF52096">
    <property type="entry name" value="ClpP/crotonase"/>
    <property type="match status" value="1"/>
</dbReference>
<dbReference type="GO" id="GO:0003860">
    <property type="term" value="F:3-hydroxyisobutyryl-CoA hydrolase activity"/>
    <property type="evidence" value="ECO:0007669"/>
    <property type="project" value="UniProtKB-EC"/>
</dbReference>
<gene>
    <name evidence="5" type="ORF">PGLA1383_LOCUS35855</name>
</gene>
<dbReference type="InterPro" id="IPR045004">
    <property type="entry name" value="ECH_dom"/>
</dbReference>
<protein>
    <recommendedName>
        <fullName evidence="2">3-hydroxyisobutyryl-CoA hydrolase</fullName>
        <ecNumber evidence="2">3.1.2.4</ecNumber>
    </recommendedName>
</protein>
<dbReference type="Gene3D" id="3.90.226.10">
    <property type="entry name" value="2-enoyl-CoA Hydratase, Chain A, domain 1"/>
    <property type="match status" value="1"/>
</dbReference>
<name>A0A813G6A2_POLGL</name>
<evidence type="ECO:0000256" key="3">
    <source>
        <dbReference type="ARBA" id="ARBA00022801"/>
    </source>
</evidence>
<comment type="catalytic activity">
    <reaction evidence="1">
        <text>3-hydroxy-2-methylpropanoyl-CoA + H2O = 3-hydroxy-2-methylpropanoate + CoA + H(+)</text>
        <dbReference type="Rhea" id="RHEA:20888"/>
        <dbReference type="ChEBI" id="CHEBI:11805"/>
        <dbReference type="ChEBI" id="CHEBI:15377"/>
        <dbReference type="ChEBI" id="CHEBI:15378"/>
        <dbReference type="ChEBI" id="CHEBI:57287"/>
        <dbReference type="ChEBI" id="CHEBI:57340"/>
        <dbReference type="EC" id="3.1.2.4"/>
    </reaction>
</comment>
<proteinExistence type="predicted"/>
<evidence type="ECO:0000256" key="2">
    <source>
        <dbReference type="ARBA" id="ARBA00011915"/>
    </source>
</evidence>
<evidence type="ECO:0000313" key="5">
    <source>
        <dbReference type="EMBL" id="CAE8618215.1"/>
    </source>
</evidence>
<dbReference type="EC" id="3.1.2.4" evidence="2"/>
<dbReference type="PANTHER" id="PTHR43176">
    <property type="entry name" value="3-HYDROXYISOBUTYRYL-COA HYDROLASE-RELATED"/>
    <property type="match status" value="1"/>
</dbReference>
<dbReference type="GO" id="GO:0006574">
    <property type="term" value="P:L-valine catabolic process"/>
    <property type="evidence" value="ECO:0007669"/>
    <property type="project" value="TreeGrafter"/>
</dbReference>
<dbReference type="AlphaFoldDB" id="A0A813G6A2"/>